<comment type="subcellular location">
    <subcellularLocation>
        <location evidence="1">Cell membrane</location>
        <topology evidence="1">Peripheral membrane protein</topology>
        <orientation evidence="1">Cytoplasmic side</orientation>
    </subcellularLocation>
</comment>
<dbReference type="AlphaFoldDB" id="A0A1I2KTZ6"/>
<gene>
    <name evidence="13" type="ORF">SAMN05216353_10651</name>
</gene>
<dbReference type="NCBIfam" id="TIGR02473">
    <property type="entry name" value="flagell_FliJ"/>
    <property type="match status" value="1"/>
</dbReference>
<feature type="coiled-coil region" evidence="11">
    <location>
        <begin position="74"/>
        <end position="122"/>
    </location>
</feature>
<keyword evidence="8" id="KW-0653">Protein transport</keyword>
<evidence type="ECO:0000256" key="1">
    <source>
        <dbReference type="ARBA" id="ARBA00004413"/>
    </source>
</evidence>
<evidence type="ECO:0000256" key="11">
    <source>
        <dbReference type="SAM" id="Coils"/>
    </source>
</evidence>
<dbReference type="InterPro" id="IPR053716">
    <property type="entry name" value="Flag_assembly_chemotaxis_eff"/>
</dbReference>
<evidence type="ECO:0000256" key="5">
    <source>
        <dbReference type="ARBA" id="ARBA00022475"/>
    </source>
</evidence>
<evidence type="ECO:0000256" key="4">
    <source>
        <dbReference type="ARBA" id="ARBA00022448"/>
    </source>
</evidence>
<name>A0A1I2KTZ6_9BACI</name>
<proteinExistence type="inferred from homology"/>
<dbReference type="OrthoDB" id="2968361at2"/>
<organism evidence="13 14">
    <name type="scientific">Halobacillus alkaliphilus</name>
    <dbReference type="NCBI Taxonomy" id="396056"/>
    <lineage>
        <taxon>Bacteria</taxon>
        <taxon>Bacillati</taxon>
        <taxon>Bacillota</taxon>
        <taxon>Bacilli</taxon>
        <taxon>Bacillales</taxon>
        <taxon>Bacillaceae</taxon>
        <taxon>Halobacillus</taxon>
    </lineage>
</organism>
<dbReference type="RefSeq" id="WP_089750896.1">
    <property type="nucleotide sequence ID" value="NZ_FOOG01000006.1"/>
</dbReference>
<accession>A0A1I2KTZ6</accession>
<evidence type="ECO:0000256" key="3">
    <source>
        <dbReference type="ARBA" id="ARBA00020392"/>
    </source>
</evidence>
<evidence type="ECO:0000256" key="12">
    <source>
        <dbReference type="SAM" id="MobiDB-lite"/>
    </source>
</evidence>
<dbReference type="GO" id="GO:0006935">
    <property type="term" value="P:chemotaxis"/>
    <property type="evidence" value="ECO:0007669"/>
    <property type="project" value="UniProtKB-KW"/>
</dbReference>
<feature type="region of interest" description="Disordered" evidence="12">
    <location>
        <begin position="1"/>
        <end position="29"/>
    </location>
</feature>
<evidence type="ECO:0000313" key="13">
    <source>
        <dbReference type="EMBL" id="SFF70474.1"/>
    </source>
</evidence>
<evidence type="ECO:0000256" key="8">
    <source>
        <dbReference type="ARBA" id="ARBA00022927"/>
    </source>
</evidence>
<dbReference type="Pfam" id="PF02050">
    <property type="entry name" value="FliJ"/>
    <property type="match status" value="1"/>
</dbReference>
<comment type="similarity">
    <text evidence="2">Belongs to the FliJ family.</text>
</comment>
<dbReference type="EMBL" id="FOOG01000006">
    <property type="protein sequence ID" value="SFF70474.1"/>
    <property type="molecule type" value="Genomic_DNA"/>
</dbReference>
<keyword evidence="5" id="KW-1003">Cell membrane</keyword>
<evidence type="ECO:0000256" key="2">
    <source>
        <dbReference type="ARBA" id="ARBA00010004"/>
    </source>
</evidence>
<dbReference type="GO" id="GO:0044781">
    <property type="term" value="P:bacterial-type flagellum organization"/>
    <property type="evidence" value="ECO:0007669"/>
    <property type="project" value="UniProtKB-KW"/>
</dbReference>
<evidence type="ECO:0000256" key="10">
    <source>
        <dbReference type="ARBA" id="ARBA00023225"/>
    </source>
</evidence>
<dbReference type="GO" id="GO:0015031">
    <property type="term" value="P:protein transport"/>
    <property type="evidence" value="ECO:0007669"/>
    <property type="project" value="UniProtKB-KW"/>
</dbReference>
<keyword evidence="11" id="KW-0175">Coiled coil</keyword>
<reference evidence="14" key="1">
    <citation type="submission" date="2016-10" db="EMBL/GenBank/DDBJ databases">
        <authorList>
            <person name="Varghese N."/>
            <person name="Submissions S."/>
        </authorList>
    </citation>
    <scope>NUCLEOTIDE SEQUENCE [LARGE SCALE GENOMIC DNA]</scope>
    <source>
        <strain evidence="14">FP5</strain>
    </source>
</reference>
<dbReference type="Proteomes" id="UP000198897">
    <property type="component" value="Unassembled WGS sequence"/>
</dbReference>
<evidence type="ECO:0000256" key="9">
    <source>
        <dbReference type="ARBA" id="ARBA00023136"/>
    </source>
</evidence>
<evidence type="ECO:0000256" key="7">
    <source>
        <dbReference type="ARBA" id="ARBA00022795"/>
    </source>
</evidence>
<protein>
    <recommendedName>
        <fullName evidence="3">Flagellar FliJ protein</fullName>
    </recommendedName>
</protein>
<keyword evidence="6" id="KW-0145">Chemotaxis</keyword>
<dbReference type="GO" id="GO:0005886">
    <property type="term" value="C:plasma membrane"/>
    <property type="evidence" value="ECO:0007669"/>
    <property type="project" value="UniProtKB-SubCell"/>
</dbReference>
<keyword evidence="14" id="KW-1185">Reference proteome</keyword>
<keyword evidence="13" id="KW-0966">Cell projection</keyword>
<keyword evidence="10" id="KW-1006">Bacterial flagellum protein export</keyword>
<evidence type="ECO:0000256" key="6">
    <source>
        <dbReference type="ARBA" id="ARBA00022500"/>
    </source>
</evidence>
<keyword evidence="13" id="KW-0969">Cilium</keyword>
<feature type="compositionally biased region" description="Basic and acidic residues" evidence="12">
    <location>
        <begin position="9"/>
        <end position="27"/>
    </location>
</feature>
<sequence length="149" mass="18335">MAHLRSYHKIKDLRDRERTEQEKHHQSQVEAFEQKATQLYEVLKQKEEAEHSFHQTLSKRTIQAMTFIQHQQYIERLEERIDLLQPEVQNARQAMYNSQEKLTDAYVEVKKFEKLIEQKQKKHQKWVKDEENKQMDDMSMRQFLNFQSR</sequence>
<keyword evidence="9" id="KW-0472">Membrane</keyword>
<keyword evidence="4" id="KW-0813">Transport</keyword>
<keyword evidence="13" id="KW-0282">Flagellum</keyword>
<dbReference type="GO" id="GO:0009288">
    <property type="term" value="C:bacterial-type flagellum"/>
    <property type="evidence" value="ECO:0007669"/>
    <property type="project" value="InterPro"/>
</dbReference>
<dbReference type="Gene3D" id="1.10.287.1700">
    <property type="match status" value="1"/>
</dbReference>
<evidence type="ECO:0000313" key="14">
    <source>
        <dbReference type="Proteomes" id="UP000198897"/>
    </source>
</evidence>
<keyword evidence="7" id="KW-1005">Bacterial flagellum biogenesis</keyword>
<dbReference type="GO" id="GO:0071973">
    <property type="term" value="P:bacterial-type flagellum-dependent cell motility"/>
    <property type="evidence" value="ECO:0007669"/>
    <property type="project" value="InterPro"/>
</dbReference>
<dbReference type="InterPro" id="IPR012823">
    <property type="entry name" value="Flagell_FliJ"/>
</dbReference>